<dbReference type="InterPro" id="IPR025719">
    <property type="entry name" value="MYRF_C2"/>
</dbReference>
<evidence type="ECO:0000259" key="2">
    <source>
        <dbReference type="Pfam" id="PF13888"/>
    </source>
</evidence>
<evidence type="ECO:0000313" key="3">
    <source>
        <dbReference type="EMBL" id="CEK76203.1"/>
    </source>
</evidence>
<proteinExistence type="predicted"/>
<organism evidence="3">
    <name type="scientific">Arion vulgaris</name>
    <dbReference type="NCBI Taxonomy" id="1028688"/>
    <lineage>
        <taxon>Eukaryota</taxon>
        <taxon>Metazoa</taxon>
        <taxon>Spiralia</taxon>
        <taxon>Lophotrochozoa</taxon>
        <taxon>Mollusca</taxon>
        <taxon>Gastropoda</taxon>
        <taxon>Heterobranchia</taxon>
        <taxon>Euthyneura</taxon>
        <taxon>Panpulmonata</taxon>
        <taxon>Eupulmonata</taxon>
        <taxon>Stylommatophora</taxon>
        <taxon>Helicina</taxon>
        <taxon>Arionoidea</taxon>
        <taxon>Arionidae</taxon>
        <taxon>Arion</taxon>
    </lineage>
</organism>
<name>A0A0B7A5Z0_9EUPU</name>
<evidence type="ECO:0000256" key="1">
    <source>
        <dbReference type="SAM" id="MobiDB-lite"/>
    </source>
</evidence>
<dbReference type="EMBL" id="HACG01029338">
    <property type="protein sequence ID" value="CEK76203.1"/>
    <property type="molecule type" value="Transcribed_RNA"/>
</dbReference>
<feature type="region of interest" description="Disordered" evidence="1">
    <location>
        <begin position="50"/>
        <end position="81"/>
    </location>
</feature>
<dbReference type="Pfam" id="PF13888">
    <property type="entry name" value="MRF_C2"/>
    <property type="match status" value="1"/>
</dbReference>
<dbReference type="AlphaFoldDB" id="A0A0B7A5Z0"/>
<reference evidence="3" key="1">
    <citation type="submission" date="2014-12" db="EMBL/GenBank/DDBJ databases">
        <title>Insight into the proteome of Arion vulgaris.</title>
        <authorList>
            <person name="Aradska J."/>
            <person name="Bulat T."/>
            <person name="Smidak R."/>
            <person name="Sarate P."/>
            <person name="Gangsoo J."/>
            <person name="Sialana F."/>
            <person name="Bilban M."/>
            <person name="Lubec G."/>
        </authorList>
    </citation>
    <scope>NUCLEOTIDE SEQUENCE</scope>
    <source>
        <tissue evidence="3">Skin</tissue>
    </source>
</reference>
<feature type="domain" description="Myelin gene regulatory factor C-terminal" evidence="2">
    <location>
        <begin position="160"/>
        <end position="294"/>
    </location>
</feature>
<feature type="compositionally biased region" description="Low complexity" evidence="1">
    <location>
        <begin position="62"/>
        <end position="79"/>
    </location>
</feature>
<accession>A0A0B7A5Z0</accession>
<protein>
    <recommendedName>
        <fullName evidence="2">Myelin gene regulatory factor C-terminal domain-containing protein</fullName>
    </recommendedName>
</protein>
<feature type="non-terminal residue" evidence="3">
    <location>
        <position position="1"/>
    </location>
</feature>
<sequence length="294" mass="32692">STTVTTSRTATLILPSQPHYTPILPPYPPCTEGYCEKLCCPPPHEDDVTIASGGDPTYQHFDNNNSGPNGEDNENSNSGEDVHIVSTSLPVKTKPVETVIVNLPEYNTNTNNVNYNVINSLANNPPSYSVVSQNGNRYKPSPVYTYRSRRGADDAPRPVIKIAELNYTLGDVFCEMCQGNNFSYFVLYNASFGYEQITLEFQTSTMSYMALCNSTFMWRCPPIPPGDDTEVVGPAVQQTHNASWTVKIGSHYRTVLNFRVIHSLLGKSVTNACSIQNSPDYVVMSYNIRFQRQC</sequence>
<gene>
    <name evidence="3" type="primary">ORF98991</name>
</gene>